<sequence>MSPGRTATSASRCSVSLVASCRPRPSLGPRLRPGVAPLRRPTGRVFNWAPGPQSASPPQRGDSSRVPRCPRADRPPSRFGPQPSARPRSQSRAGPCVFRGPTGSRCAAPPHPDWARPHLGPRAPTGTPAATGRLVQSPPLFLGRPPSRRVGSRPNARPRLWPRSQASGPRSRRRADSAPRHPLGSPRAPSCPATTVGSAPPLGPRSAPRRRAFERFLTGPSGARNSGVRHLQDLGHAPSP</sequence>
<reference evidence="2" key="1">
    <citation type="journal article" date="2022" name="bioRxiv">
        <title>Sequencing and chromosome-scale assembly of the giantPleurodeles waltlgenome.</title>
        <authorList>
            <person name="Brown T."/>
            <person name="Elewa A."/>
            <person name="Iarovenko S."/>
            <person name="Subramanian E."/>
            <person name="Araus A.J."/>
            <person name="Petzold A."/>
            <person name="Susuki M."/>
            <person name="Suzuki K.-i.T."/>
            <person name="Hayashi T."/>
            <person name="Toyoda A."/>
            <person name="Oliveira C."/>
            <person name="Osipova E."/>
            <person name="Leigh N.D."/>
            <person name="Simon A."/>
            <person name="Yun M.H."/>
        </authorList>
    </citation>
    <scope>NUCLEOTIDE SEQUENCE</scope>
    <source>
        <strain evidence="2">20211129_DDA</strain>
        <tissue evidence="2">Liver</tissue>
    </source>
</reference>
<evidence type="ECO:0000313" key="3">
    <source>
        <dbReference type="Proteomes" id="UP001066276"/>
    </source>
</evidence>
<evidence type="ECO:0008006" key="4">
    <source>
        <dbReference type="Google" id="ProtNLM"/>
    </source>
</evidence>
<comment type="caution">
    <text evidence="2">The sequence shown here is derived from an EMBL/GenBank/DDBJ whole genome shotgun (WGS) entry which is preliminary data.</text>
</comment>
<proteinExistence type="predicted"/>
<feature type="compositionally biased region" description="Basic and acidic residues" evidence="1">
    <location>
        <begin position="62"/>
        <end position="76"/>
    </location>
</feature>
<accession>A0AAV7KRU3</accession>
<protein>
    <recommendedName>
        <fullName evidence="4">Basic proline-rich protein-like</fullName>
    </recommendedName>
</protein>
<feature type="compositionally biased region" description="Low complexity" evidence="1">
    <location>
        <begin position="22"/>
        <end position="34"/>
    </location>
</feature>
<dbReference type="AlphaFoldDB" id="A0AAV7KRU3"/>
<name>A0AAV7KRU3_PLEWA</name>
<dbReference type="EMBL" id="JANPWB010000016">
    <property type="protein sequence ID" value="KAJ1081927.1"/>
    <property type="molecule type" value="Genomic_DNA"/>
</dbReference>
<organism evidence="2 3">
    <name type="scientific">Pleurodeles waltl</name>
    <name type="common">Iberian ribbed newt</name>
    <dbReference type="NCBI Taxonomy" id="8319"/>
    <lineage>
        <taxon>Eukaryota</taxon>
        <taxon>Metazoa</taxon>
        <taxon>Chordata</taxon>
        <taxon>Craniata</taxon>
        <taxon>Vertebrata</taxon>
        <taxon>Euteleostomi</taxon>
        <taxon>Amphibia</taxon>
        <taxon>Batrachia</taxon>
        <taxon>Caudata</taxon>
        <taxon>Salamandroidea</taxon>
        <taxon>Salamandridae</taxon>
        <taxon>Pleurodelinae</taxon>
        <taxon>Pleurodeles</taxon>
    </lineage>
</organism>
<feature type="region of interest" description="Disordered" evidence="1">
    <location>
        <begin position="21"/>
        <end position="240"/>
    </location>
</feature>
<evidence type="ECO:0000256" key="1">
    <source>
        <dbReference type="SAM" id="MobiDB-lite"/>
    </source>
</evidence>
<keyword evidence="3" id="KW-1185">Reference proteome</keyword>
<dbReference type="Proteomes" id="UP001066276">
    <property type="component" value="Chromosome 12"/>
</dbReference>
<gene>
    <name evidence="2" type="ORF">NDU88_002099</name>
</gene>
<evidence type="ECO:0000313" key="2">
    <source>
        <dbReference type="EMBL" id="KAJ1081927.1"/>
    </source>
</evidence>